<evidence type="ECO:0000313" key="1">
    <source>
        <dbReference type="EMBL" id="GAG46517.1"/>
    </source>
</evidence>
<proteinExistence type="predicted"/>
<gene>
    <name evidence="1" type="ORF">S01H1_75033</name>
</gene>
<comment type="caution">
    <text evidence="1">The sequence shown here is derived from an EMBL/GenBank/DDBJ whole genome shotgun (WGS) entry which is preliminary data.</text>
</comment>
<dbReference type="EMBL" id="BARS01050232">
    <property type="protein sequence ID" value="GAG46517.1"/>
    <property type="molecule type" value="Genomic_DNA"/>
</dbReference>
<dbReference type="AlphaFoldDB" id="X0YH66"/>
<accession>X0YH66</accession>
<protein>
    <submittedName>
        <fullName evidence="1">Uncharacterized protein</fullName>
    </submittedName>
</protein>
<reference evidence="1" key="1">
    <citation type="journal article" date="2014" name="Front. Microbiol.">
        <title>High frequency of phylogenetically diverse reductive dehalogenase-homologous genes in deep subseafloor sedimentary metagenomes.</title>
        <authorList>
            <person name="Kawai M."/>
            <person name="Futagami T."/>
            <person name="Toyoda A."/>
            <person name="Takaki Y."/>
            <person name="Nishi S."/>
            <person name="Hori S."/>
            <person name="Arai W."/>
            <person name="Tsubouchi T."/>
            <person name="Morono Y."/>
            <person name="Uchiyama I."/>
            <person name="Ito T."/>
            <person name="Fujiyama A."/>
            <person name="Inagaki F."/>
            <person name="Takami H."/>
        </authorList>
    </citation>
    <scope>NUCLEOTIDE SEQUENCE</scope>
    <source>
        <strain evidence="1">Expedition CK06-06</strain>
    </source>
</reference>
<sequence>RGELVKMQHTVDILSATDDDDTGAYKGNEYRTYRKAISAINKKYNGTAKWGVLQTGNIIDLRAAFIISRGIKVSVKEKGIDAKREIKWAKDFLEYNDLDKEMVQEFAKEAEIEGKILLKIDMDKTSEDVEKYKEYGYQMVATRYVSWTDKRYMVITPEDDYKKYEKVEWTAGGEPGELTEDQFVYKKFGGRVNQPNVAQSKTMKCLTQIDNLDKALRDWREINRIFGGPILYMECETKE</sequence>
<feature type="non-terminal residue" evidence="1">
    <location>
        <position position="1"/>
    </location>
</feature>
<name>X0YH66_9ZZZZ</name>
<organism evidence="1">
    <name type="scientific">marine sediment metagenome</name>
    <dbReference type="NCBI Taxonomy" id="412755"/>
    <lineage>
        <taxon>unclassified sequences</taxon>
        <taxon>metagenomes</taxon>
        <taxon>ecological metagenomes</taxon>
    </lineage>
</organism>
<feature type="non-terminal residue" evidence="1">
    <location>
        <position position="239"/>
    </location>
</feature>